<comment type="caution">
    <text evidence="1">The sequence shown here is derived from an EMBL/GenBank/DDBJ whole genome shotgun (WGS) entry which is preliminary data.</text>
</comment>
<accession>X0XT30</accession>
<reference evidence="1" key="1">
    <citation type="journal article" date="2014" name="Front. Microbiol.">
        <title>High frequency of phylogenetically diverse reductive dehalogenase-homologous genes in deep subseafloor sedimentary metagenomes.</title>
        <authorList>
            <person name="Kawai M."/>
            <person name="Futagami T."/>
            <person name="Toyoda A."/>
            <person name="Takaki Y."/>
            <person name="Nishi S."/>
            <person name="Hori S."/>
            <person name="Arai W."/>
            <person name="Tsubouchi T."/>
            <person name="Morono Y."/>
            <person name="Uchiyama I."/>
            <person name="Ito T."/>
            <person name="Fujiyama A."/>
            <person name="Inagaki F."/>
            <person name="Takami H."/>
        </authorList>
    </citation>
    <scope>NUCLEOTIDE SEQUENCE</scope>
    <source>
        <strain evidence="1">Expedition CK06-06</strain>
    </source>
</reference>
<dbReference type="AlphaFoldDB" id="X0XT30"/>
<evidence type="ECO:0000313" key="1">
    <source>
        <dbReference type="EMBL" id="GAG28011.1"/>
    </source>
</evidence>
<name>X0XT30_9ZZZZ</name>
<sequence>MSFWEDKNVLITGVDGFLASHLAKKLVGDGANVVGLLRDVGLFSNLKE</sequence>
<gene>
    <name evidence="1" type="ORF">S01H1_48484</name>
</gene>
<protein>
    <recommendedName>
        <fullName evidence="2">NAD-dependent epimerase/dehydratase domain-containing protein</fullName>
    </recommendedName>
</protein>
<proteinExistence type="predicted"/>
<dbReference type="SUPFAM" id="SSF51735">
    <property type="entry name" value="NAD(P)-binding Rossmann-fold domains"/>
    <property type="match status" value="1"/>
</dbReference>
<feature type="non-terminal residue" evidence="1">
    <location>
        <position position="48"/>
    </location>
</feature>
<dbReference type="InterPro" id="IPR036291">
    <property type="entry name" value="NAD(P)-bd_dom_sf"/>
</dbReference>
<evidence type="ECO:0008006" key="2">
    <source>
        <dbReference type="Google" id="ProtNLM"/>
    </source>
</evidence>
<dbReference type="Gene3D" id="3.40.50.720">
    <property type="entry name" value="NAD(P)-binding Rossmann-like Domain"/>
    <property type="match status" value="1"/>
</dbReference>
<dbReference type="EMBL" id="BARS01031135">
    <property type="protein sequence ID" value="GAG28011.1"/>
    <property type="molecule type" value="Genomic_DNA"/>
</dbReference>
<organism evidence="1">
    <name type="scientific">marine sediment metagenome</name>
    <dbReference type="NCBI Taxonomy" id="412755"/>
    <lineage>
        <taxon>unclassified sequences</taxon>
        <taxon>metagenomes</taxon>
        <taxon>ecological metagenomes</taxon>
    </lineage>
</organism>